<gene>
    <name evidence="2" type="ORF">HCR03_11260</name>
</gene>
<evidence type="ECO:0000256" key="1">
    <source>
        <dbReference type="SAM" id="Phobius"/>
    </source>
</evidence>
<keyword evidence="1" id="KW-1133">Transmembrane helix</keyword>
<dbReference type="AlphaFoldDB" id="A0A7G8T6U5"/>
<accession>A0A7G8T6U5</accession>
<proteinExistence type="predicted"/>
<feature type="transmembrane region" description="Helical" evidence="1">
    <location>
        <begin position="7"/>
        <end position="28"/>
    </location>
</feature>
<keyword evidence="1" id="KW-0472">Membrane</keyword>
<organism evidence="2 3">
    <name type="scientific">Caproicibacter fermentans</name>
    <dbReference type="NCBI Taxonomy" id="2576756"/>
    <lineage>
        <taxon>Bacteria</taxon>
        <taxon>Bacillati</taxon>
        <taxon>Bacillota</taxon>
        <taxon>Clostridia</taxon>
        <taxon>Eubacteriales</taxon>
        <taxon>Acutalibacteraceae</taxon>
        <taxon>Caproicibacter</taxon>
    </lineage>
</organism>
<dbReference type="KEGG" id="cfem:HCR03_11260"/>
<dbReference type="EMBL" id="CP060286">
    <property type="protein sequence ID" value="QNK39336.1"/>
    <property type="molecule type" value="Genomic_DNA"/>
</dbReference>
<dbReference type="Proteomes" id="UP000515909">
    <property type="component" value="Chromosome"/>
</dbReference>
<keyword evidence="1" id="KW-0812">Transmembrane</keyword>
<protein>
    <submittedName>
        <fullName evidence="2">Uncharacterized protein</fullName>
    </submittedName>
</protein>
<dbReference type="RefSeq" id="WP_187034268.1">
    <property type="nucleotide sequence ID" value="NZ_CP060286.1"/>
</dbReference>
<reference evidence="2 3" key="1">
    <citation type="submission" date="2020-08" db="EMBL/GenBank/DDBJ databases">
        <title>The isolate Caproiciproducens sp. 7D4C2 produces n-caproate at mildly acidic conditions from hexoses: genome and rBOX comparison with related strains and chain-elongating bacteria.</title>
        <authorList>
            <person name="Esquivel-Elizondo S."/>
            <person name="Bagci C."/>
            <person name="Temovska M."/>
            <person name="Jeon B.S."/>
            <person name="Bessarab I."/>
            <person name="Williams R.B.H."/>
            <person name="Huson D.H."/>
            <person name="Angenent L.T."/>
        </authorList>
    </citation>
    <scope>NUCLEOTIDE SEQUENCE [LARGE SCALE GENOMIC DNA]</scope>
    <source>
        <strain evidence="2 3">7D4C2</strain>
    </source>
</reference>
<name>A0A7G8T6U5_9FIRM</name>
<feature type="transmembrane region" description="Helical" evidence="1">
    <location>
        <begin position="64"/>
        <end position="82"/>
    </location>
</feature>
<feature type="transmembrane region" description="Helical" evidence="1">
    <location>
        <begin position="34"/>
        <end position="52"/>
    </location>
</feature>
<evidence type="ECO:0000313" key="2">
    <source>
        <dbReference type="EMBL" id="QNK39336.1"/>
    </source>
</evidence>
<evidence type="ECO:0000313" key="3">
    <source>
        <dbReference type="Proteomes" id="UP000515909"/>
    </source>
</evidence>
<sequence length="213" mass="24550">MIKRSKLAIFLLIGSIICILLKLLISYLFPFSRLLLWFLLIPAMLICLAAFMIKNGKALINPQIWRCALLSIIAVVFTLLPIDRELELARFHVAKGFFYSAAQNVEKQISSAEGTEYGRFPLKFPQNMLNPGYGSVDYYKHGESVAILFPVSQSLSTVRYLCYLSDSKAKDLLENPRKYGFNRDGFPRIEKLDDSQWMYVFYWGDIRQKDPNL</sequence>